<feature type="region of interest" description="Disordered" evidence="1">
    <location>
        <begin position="92"/>
        <end position="321"/>
    </location>
</feature>
<evidence type="ECO:0000256" key="1">
    <source>
        <dbReference type="SAM" id="MobiDB-lite"/>
    </source>
</evidence>
<feature type="compositionally biased region" description="Polar residues" evidence="1">
    <location>
        <begin position="148"/>
        <end position="164"/>
    </location>
</feature>
<dbReference type="Proteomes" id="UP001321760">
    <property type="component" value="Unassembled WGS sequence"/>
</dbReference>
<evidence type="ECO:0000313" key="3">
    <source>
        <dbReference type="Proteomes" id="UP001321760"/>
    </source>
</evidence>
<reference evidence="2" key="1">
    <citation type="journal article" date="2023" name="Mol. Phylogenet. Evol.">
        <title>Genome-scale phylogeny and comparative genomics of the fungal order Sordariales.</title>
        <authorList>
            <person name="Hensen N."/>
            <person name="Bonometti L."/>
            <person name="Westerberg I."/>
            <person name="Brannstrom I.O."/>
            <person name="Guillou S."/>
            <person name="Cros-Aarteil S."/>
            <person name="Calhoun S."/>
            <person name="Haridas S."/>
            <person name="Kuo A."/>
            <person name="Mondo S."/>
            <person name="Pangilinan J."/>
            <person name="Riley R."/>
            <person name="LaButti K."/>
            <person name="Andreopoulos B."/>
            <person name="Lipzen A."/>
            <person name="Chen C."/>
            <person name="Yan M."/>
            <person name="Daum C."/>
            <person name="Ng V."/>
            <person name="Clum A."/>
            <person name="Steindorff A."/>
            <person name="Ohm R.A."/>
            <person name="Martin F."/>
            <person name="Silar P."/>
            <person name="Natvig D.O."/>
            <person name="Lalanne C."/>
            <person name="Gautier V."/>
            <person name="Ament-Velasquez S.L."/>
            <person name="Kruys A."/>
            <person name="Hutchinson M.I."/>
            <person name="Powell A.J."/>
            <person name="Barry K."/>
            <person name="Miller A.N."/>
            <person name="Grigoriev I.V."/>
            <person name="Debuchy R."/>
            <person name="Gladieux P."/>
            <person name="Hiltunen Thoren M."/>
            <person name="Johannesson H."/>
        </authorList>
    </citation>
    <scope>NUCLEOTIDE SEQUENCE</scope>
    <source>
        <strain evidence="2">PSN243</strain>
    </source>
</reference>
<feature type="compositionally biased region" description="Polar residues" evidence="1">
    <location>
        <begin position="212"/>
        <end position="229"/>
    </location>
</feature>
<feature type="compositionally biased region" description="Polar residues" evidence="1">
    <location>
        <begin position="478"/>
        <end position="493"/>
    </location>
</feature>
<feature type="region of interest" description="Disordered" evidence="1">
    <location>
        <begin position="554"/>
        <end position="598"/>
    </location>
</feature>
<feature type="compositionally biased region" description="Basic and acidic residues" evidence="1">
    <location>
        <begin position="347"/>
        <end position="362"/>
    </location>
</feature>
<feature type="compositionally biased region" description="Polar residues" evidence="1">
    <location>
        <begin position="239"/>
        <end position="267"/>
    </location>
</feature>
<feature type="compositionally biased region" description="Polar residues" evidence="1">
    <location>
        <begin position="658"/>
        <end position="669"/>
    </location>
</feature>
<evidence type="ECO:0008006" key="4">
    <source>
        <dbReference type="Google" id="ProtNLM"/>
    </source>
</evidence>
<feature type="compositionally biased region" description="Low complexity" evidence="1">
    <location>
        <begin position="179"/>
        <end position="191"/>
    </location>
</feature>
<feature type="compositionally biased region" description="Low complexity" evidence="1">
    <location>
        <begin position="634"/>
        <end position="647"/>
    </location>
</feature>
<feature type="region of interest" description="Disordered" evidence="1">
    <location>
        <begin position="337"/>
        <end position="382"/>
    </location>
</feature>
<feature type="compositionally biased region" description="Polar residues" evidence="1">
    <location>
        <begin position="1011"/>
        <end position="1039"/>
    </location>
</feature>
<feature type="compositionally biased region" description="Low complexity" evidence="1">
    <location>
        <begin position="18"/>
        <end position="30"/>
    </location>
</feature>
<evidence type="ECO:0000313" key="2">
    <source>
        <dbReference type="EMBL" id="KAK4456261.1"/>
    </source>
</evidence>
<accession>A0AAV9HB10</accession>
<feature type="compositionally biased region" description="Low complexity" evidence="1">
    <location>
        <begin position="38"/>
        <end position="59"/>
    </location>
</feature>
<feature type="region of interest" description="Disordered" evidence="1">
    <location>
        <begin position="613"/>
        <end position="669"/>
    </location>
</feature>
<feature type="region of interest" description="Disordered" evidence="1">
    <location>
        <begin position="837"/>
        <end position="1046"/>
    </location>
</feature>
<keyword evidence="3" id="KW-1185">Reference proteome</keyword>
<sequence>MATTFAVGVDSGHGPHPTAASFSTAAQQQAHLGTHQHNNSAASTTASNASNNSFSSNNSIFDAHRQNHNSSKLPAFRFADLKKDAVLPSLPSLLQHIPPSPVSPQTNTTIDGSADGQQQQPQPQQRDAHDQPAPSQEVAGLLPDGLVNIQTPPEKSPTPETAPSKSLPPHQASPPRTRASTFQTTAVSTTTNDKSELSIGSKRPASFPDSPSIPSSTYPHKTQSSSTVTPAAKRRLTASGLTNTAETVASHSNSTATTNDDPSSTKEWAQGQRELLLPKTAEFAKSDDRRKSRPPVSYRPPNATGGRAVIPPIRSFRSSGSRKSLVLDMHVRRVSDDSYGEDVGDTNQRDRTLRALEGRQEDDFSQITPPDSADAIGDSENTADLFMRIAREDSNQAPEEPERPAEQSAISRITRGAHRRPLSAAVPTYQATSPPQITRRLSDQRENTRARQLADSQSPQQMPRDLSYRSSVREKPMSNGTTIVETTTRSQIARTPLRPSPITPRQISFQDPAPDTGSPYRRRQSVTEGNAGATVSRTSQYRNANLALGVQGRTYNSSPLVPRSTGFPKDELQPSIESSHGVEGTESSTSTTAPSTMWDELDDLKSRIHRLELTGKAPSTSGAAMSRASDDRPPTATTNATTMSASPKRGSGPGASQPDASSTTSSQREAQPILLSALSKTKGIVSNEVFSAIEAAATDALALTTMVGAPGQLGPISSGASTIGGVGNVTDRQLRRKADSICRSLTELCIALADESGPTKPPQSAPAPREREIEPLTSPTVTKFAPLPAQRRPSTLVDSTPSKPAVMSPRAPTSLEQRRLTMLASTTLPSPRYALAPLTPMESAGAGRKTSLLLSRTRRAGTEEPEEMTGRRSSLLLRTRRAGTEEPEENRDAPQGRKTSLLVRSRKLSNDDEEEPRFRVPSRAITEVNSFRTTPRDANPQSQASPPDPNPLGSSALPRRRLVPSSLNPRLVAPATPLSASTRRYLDRPTPDRETNSVAEKLAEDRGQRPFSLSQTAVLNRTGSISTRRTRESTIPQNGQAGGSYR</sequence>
<proteinExistence type="predicted"/>
<feature type="compositionally biased region" description="Low complexity" evidence="1">
    <location>
        <begin position="114"/>
        <end position="125"/>
    </location>
</feature>
<protein>
    <recommendedName>
        <fullName evidence="4">LPXTG-motif cell wall anchor domain protein</fullName>
    </recommendedName>
</protein>
<feature type="compositionally biased region" description="Basic and acidic residues" evidence="1">
    <location>
        <begin position="984"/>
        <end position="1008"/>
    </location>
</feature>
<feature type="compositionally biased region" description="Basic and acidic residues" evidence="1">
    <location>
        <begin position="440"/>
        <end position="449"/>
    </location>
</feature>
<feature type="compositionally biased region" description="Polar residues" evidence="1">
    <location>
        <begin position="792"/>
        <end position="802"/>
    </location>
</feature>
<feature type="region of interest" description="Disordered" evidence="1">
    <location>
        <begin position="412"/>
        <end position="537"/>
    </location>
</feature>
<feature type="region of interest" description="Disordered" evidence="1">
    <location>
        <begin position="388"/>
        <end position="407"/>
    </location>
</feature>
<feature type="region of interest" description="Disordered" evidence="1">
    <location>
        <begin position="1"/>
        <end position="62"/>
    </location>
</feature>
<feature type="compositionally biased region" description="Basic and acidic residues" evidence="1">
    <location>
        <begin position="389"/>
        <end position="405"/>
    </location>
</feature>
<organism evidence="2 3">
    <name type="scientific">Podospora aff. communis PSN243</name>
    <dbReference type="NCBI Taxonomy" id="3040156"/>
    <lineage>
        <taxon>Eukaryota</taxon>
        <taxon>Fungi</taxon>
        <taxon>Dikarya</taxon>
        <taxon>Ascomycota</taxon>
        <taxon>Pezizomycotina</taxon>
        <taxon>Sordariomycetes</taxon>
        <taxon>Sordariomycetidae</taxon>
        <taxon>Sordariales</taxon>
        <taxon>Podosporaceae</taxon>
        <taxon>Podospora</taxon>
    </lineage>
</organism>
<feature type="compositionally biased region" description="Low complexity" evidence="1">
    <location>
        <begin position="577"/>
        <end position="596"/>
    </location>
</feature>
<comment type="caution">
    <text evidence="2">The sequence shown here is derived from an EMBL/GenBank/DDBJ whole genome shotgun (WGS) entry which is preliminary data.</text>
</comment>
<dbReference type="EMBL" id="MU865913">
    <property type="protein sequence ID" value="KAK4456261.1"/>
    <property type="molecule type" value="Genomic_DNA"/>
</dbReference>
<feature type="region of interest" description="Disordered" evidence="1">
    <location>
        <begin position="753"/>
        <end position="814"/>
    </location>
</feature>
<dbReference type="AlphaFoldDB" id="A0AAV9HB10"/>
<name>A0AAV9HB10_9PEZI</name>
<gene>
    <name evidence="2" type="ORF">QBC34DRAFT_13902</name>
</gene>
<reference evidence="2" key="2">
    <citation type="submission" date="2023-05" db="EMBL/GenBank/DDBJ databases">
        <authorList>
            <consortium name="Lawrence Berkeley National Laboratory"/>
            <person name="Steindorff A."/>
            <person name="Hensen N."/>
            <person name="Bonometti L."/>
            <person name="Westerberg I."/>
            <person name="Brannstrom I.O."/>
            <person name="Guillou S."/>
            <person name="Cros-Aarteil S."/>
            <person name="Calhoun S."/>
            <person name="Haridas S."/>
            <person name="Kuo A."/>
            <person name="Mondo S."/>
            <person name="Pangilinan J."/>
            <person name="Riley R."/>
            <person name="Labutti K."/>
            <person name="Andreopoulos B."/>
            <person name="Lipzen A."/>
            <person name="Chen C."/>
            <person name="Yanf M."/>
            <person name="Daum C."/>
            <person name="Ng V."/>
            <person name="Clum A."/>
            <person name="Ohm R."/>
            <person name="Martin F."/>
            <person name="Silar P."/>
            <person name="Natvig D."/>
            <person name="Lalanne C."/>
            <person name="Gautier V."/>
            <person name="Ament-Velasquez S.L."/>
            <person name="Kruys A."/>
            <person name="Hutchinson M.I."/>
            <person name="Powell A.J."/>
            <person name="Barry K."/>
            <person name="Miller A.N."/>
            <person name="Grigoriev I.V."/>
            <person name="Debuchy R."/>
            <person name="Gladieux P."/>
            <person name="Thoren M.H."/>
            <person name="Johannesson H."/>
        </authorList>
    </citation>
    <scope>NUCLEOTIDE SEQUENCE</scope>
    <source>
        <strain evidence="2">PSN243</strain>
    </source>
</reference>